<comment type="caution">
    <text evidence="2">The sequence shown here is derived from an EMBL/GenBank/DDBJ whole genome shotgun (WGS) entry which is preliminary data.</text>
</comment>
<dbReference type="EMBL" id="JAOWRF010000084">
    <property type="protein sequence ID" value="MCV3212964.1"/>
    <property type="molecule type" value="Genomic_DNA"/>
</dbReference>
<dbReference type="InterPro" id="IPR001173">
    <property type="entry name" value="Glyco_trans_2-like"/>
</dbReference>
<keyword evidence="2" id="KW-0328">Glycosyltransferase</keyword>
<dbReference type="PANTHER" id="PTHR43685:SF12">
    <property type="entry name" value="GLYCOSYL TRANSFERASE FAMILY 2"/>
    <property type="match status" value="1"/>
</dbReference>
<protein>
    <submittedName>
        <fullName evidence="2">Glycosyltransferase</fullName>
        <ecNumber evidence="2">2.4.-.-</ecNumber>
    </submittedName>
</protein>
<gene>
    <name evidence="2" type="ORF">OGM63_05380</name>
</gene>
<sequence length="289" mass="31900">MKLSVIIPCFNAESTIAVQLEALANQHWSEPWEVIISDGGSSDRTREIAQQYQEKLPNLRIVDSSERRGIAYGRNVGAQAAASESLAFCEADDEVGTGWVAAIGEALSQHDFVAGYCDIKKLNQPWTIKARMGGRLVDGWEDGILSEHSFIKYSVAGGYTVGIKRSVHEAIGGFDESLPAGDDVDYSWRVQLAGTKLHHIPSLKIHYRLRDTLAGIYRQAYVYGKGNICLSKKFESLGICSGPSPDGKIEWQLLLKDLVKIRSKEHLAAWLWKVGYQRGCKQALSSEGS</sequence>
<feature type="domain" description="Glycosyltransferase 2-like" evidence="1">
    <location>
        <begin position="4"/>
        <end position="124"/>
    </location>
</feature>
<accession>A0ABT3AWH7</accession>
<dbReference type="RefSeq" id="WP_263744467.1">
    <property type="nucleotide sequence ID" value="NZ_JAOWRF010000084.1"/>
</dbReference>
<evidence type="ECO:0000313" key="2">
    <source>
        <dbReference type="EMBL" id="MCV3212964.1"/>
    </source>
</evidence>
<dbReference type="Gene3D" id="3.90.550.10">
    <property type="entry name" value="Spore Coat Polysaccharide Biosynthesis Protein SpsA, Chain A"/>
    <property type="match status" value="1"/>
</dbReference>
<dbReference type="Pfam" id="PF00535">
    <property type="entry name" value="Glycos_transf_2"/>
    <property type="match status" value="1"/>
</dbReference>
<dbReference type="SUPFAM" id="SSF53448">
    <property type="entry name" value="Nucleotide-diphospho-sugar transferases"/>
    <property type="match status" value="1"/>
</dbReference>
<proteinExistence type="predicted"/>
<dbReference type="PANTHER" id="PTHR43685">
    <property type="entry name" value="GLYCOSYLTRANSFERASE"/>
    <property type="match status" value="1"/>
</dbReference>
<dbReference type="EC" id="2.4.-.-" evidence="2"/>
<dbReference type="InterPro" id="IPR050834">
    <property type="entry name" value="Glycosyltransf_2"/>
</dbReference>
<dbReference type="GO" id="GO:0016757">
    <property type="term" value="F:glycosyltransferase activity"/>
    <property type="evidence" value="ECO:0007669"/>
    <property type="project" value="UniProtKB-KW"/>
</dbReference>
<reference evidence="2 3" key="1">
    <citation type="submission" date="2022-10" db="EMBL/GenBank/DDBJ databases">
        <title>Identification of biosynthetic pathway for the production of the potent trypsin inhibitor radiosumin.</title>
        <authorList>
            <person name="Fewer D.P."/>
            <person name="Delbaje E."/>
            <person name="Ouyang X."/>
            <person name="Agostino P.D."/>
            <person name="Wahlsten M."/>
            <person name="Jokela J."/>
            <person name="Permi P."/>
            <person name="Haapaniemi E."/>
            <person name="Koistinen H."/>
        </authorList>
    </citation>
    <scope>NUCLEOTIDE SEQUENCE [LARGE SCALE GENOMIC DNA]</scope>
    <source>
        <strain evidence="2 3">NIES-515</strain>
    </source>
</reference>
<keyword evidence="2" id="KW-0808">Transferase</keyword>
<keyword evidence="3" id="KW-1185">Reference proteome</keyword>
<dbReference type="Proteomes" id="UP001526143">
    <property type="component" value="Unassembled WGS sequence"/>
</dbReference>
<evidence type="ECO:0000313" key="3">
    <source>
        <dbReference type="Proteomes" id="UP001526143"/>
    </source>
</evidence>
<name>A0ABT3AWH7_9CYAN</name>
<organism evidence="2 3">
    <name type="scientific">Plectonema radiosum NIES-515</name>
    <dbReference type="NCBI Taxonomy" id="2986073"/>
    <lineage>
        <taxon>Bacteria</taxon>
        <taxon>Bacillati</taxon>
        <taxon>Cyanobacteriota</taxon>
        <taxon>Cyanophyceae</taxon>
        <taxon>Oscillatoriophycideae</taxon>
        <taxon>Oscillatoriales</taxon>
        <taxon>Microcoleaceae</taxon>
        <taxon>Plectonema</taxon>
    </lineage>
</organism>
<dbReference type="InterPro" id="IPR029044">
    <property type="entry name" value="Nucleotide-diphossugar_trans"/>
</dbReference>
<evidence type="ECO:0000259" key="1">
    <source>
        <dbReference type="Pfam" id="PF00535"/>
    </source>
</evidence>